<dbReference type="PRINTS" id="PR00723">
    <property type="entry name" value="SUBTILISIN"/>
</dbReference>
<dbReference type="PANTHER" id="PTHR43806:SF11">
    <property type="entry name" value="CEREVISIN-RELATED"/>
    <property type="match status" value="1"/>
</dbReference>
<evidence type="ECO:0000256" key="1">
    <source>
        <dbReference type="ARBA" id="ARBA00011073"/>
    </source>
</evidence>
<dbReference type="InterPro" id="IPR050131">
    <property type="entry name" value="Peptidase_S8_subtilisin-like"/>
</dbReference>
<dbReference type="PROSITE" id="PS00138">
    <property type="entry name" value="SUBTILASE_SER"/>
    <property type="match status" value="1"/>
</dbReference>
<dbReference type="SUPFAM" id="SSF52743">
    <property type="entry name" value="Subtilisin-like"/>
    <property type="match status" value="1"/>
</dbReference>
<evidence type="ECO:0000256" key="6">
    <source>
        <dbReference type="PROSITE-ProRule" id="PRU01240"/>
    </source>
</evidence>
<dbReference type="InterPro" id="IPR015500">
    <property type="entry name" value="Peptidase_S8_subtilisin-rel"/>
</dbReference>
<evidence type="ECO:0000256" key="3">
    <source>
        <dbReference type="ARBA" id="ARBA00022729"/>
    </source>
</evidence>
<keyword evidence="2 6" id="KW-0645">Protease</keyword>
<dbReference type="InterPro" id="IPR034061">
    <property type="entry name" value="Peptidases_S8_Autotransporter"/>
</dbReference>
<dbReference type="Gene3D" id="3.40.50.200">
    <property type="entry name" value="Peptidase S8/S53 domain"/>
    <property type="match status" value="1"/>
</dbReference>
<comment type="similarity">
    <text evidence="1 6">Belongs to the peptidase S8 family.</text>
</comment>
<dbReference type="InterPro" id="IPR000209">
    <property type="entry name" value="Peptidase_S8/S53_dom"/>
</dbReference>
<dbReference type="AlphaFoldDB" id="A0A7Y9FP36"/>
<name>A0A7Y9FP36_9SPHN</name>
<dbReference type="PROSITE" id="PS51892">
    <property type="entry name" value="SUBTILASE"/>
    <property type="match status" value="1"/>
</dbReference>
<feature type="chain" id="PRO_5031158400" evidence="8">
    <location>
        <begin position="21"/>
        <end position="790"/>
    </location>
</feature>
<evidence type="ECO:0000259" key="9">
    <source>
        <dbReference type="Pfam" id="PF00082"/>
    </source>
</evidence>
<keyword evidence="4 6" id="KW-0378">Hydrolase</keyword>
<feature type="active site" description="Charge relay system" evidence="6">
    <location>
        <position position="329"/>
    </location>
</feature>
<comment type="caution">
    <text evidence="10">The sequence shown here is derived from an EMBL/GenBank/DDBJ whole genome shotgun (WGS) entry which is preliminary data.</text>
</comment>
<dbReference type="GO" id="GO:0006508">
    <property type="term" value="P:proteolysis"/>
    <property type="evidence" value="ECO:0007669"/>
    <property type="project" value="UniProtKB-KW"/>
</dbReference>
<organism evidence="10 11">
    <name type="scientific">Sphingomonas melonis</name>
    <dbReference type="NCBI Taxonomy" id="152682"/>
    <lineage>
        <taxon>Bacteria</taxon>
        <taxon>Pseudomonadati</taxon>
        <taxon>Pseudomonadota</taxon>
        <taxon>Alphaproteobacteria</taxon>
        <taxon>Sphingomonadales</taxon>
        <taxon>Sphingomonadaceae</taxon>
        <taxon>Sphingomonas</taxon>
    </lineage>
</organism>
<dbReference type="Pfam" id="PF00082">
    <property type="entry name" value="Peptidase_S8"/>
    <property type="match status" value="1"/>
</dbReference>
<dbReference type="PROSITE" id="PS51257">
    <property type="entry name" value="PROKAR_LIPOPROTEIN"/>
    <property type="match status" value="1"/>
</dbReference>
<gene>
    <name evidence="10" type="ORF">HD841_002677</name>
</gene>
<evidence type="ECO:0000256" key="7">
    <source>
        <dbReference type="SAM" id="MobiDB-lite"/>
    </source>
</evidence>
<feature type="active site" description="Charge relay system" evidence="6">
    <location>
        <position position="120"/>
    </location>
</feature>
<evidence type="ECO:0000256" key="4">
    <source>
        <dbReference type="ARBA" id="ARBA00022801"/>
    </source>
</evidence>
<keyword evidence="5 6" id="KW-0720">Serine protease</keyword>
<feature type="compositionally biased region" description="Pro residues" evidence="7">
    <location>
        <begin position="34"/>
        <end position="69"/>
    </location>
</feature>
<evidence type="ECO:0000313" key="10">
    <source>
        <dbReference type="EMBL" id="NYD90880.1"/>
    </source>
</evidence>
<reference evidence="10 11" key="1">
    <citation type="submission" date="2020-07" db="EMBL/GenBank/DDBJ databases">
        <authorList>
            <person name="Partida-Martinez L."/>
            <person name="Huntemann M."/>
            <person name="Clum A."/>
            <person name="Wang J."/>
            <person name="Palaniappan K."/>
            <person name="Ritter S."/>
            <person name="Chen I.-M."/>
            <person name="Stamatis D."/>
            <person name="Reddy T."/>
            <person name="O'Malley R."/>
            <person name="Daum C."/>
            <person name="Shapiro N."/>
            <person name="Ivanova N."/>
            <person name="Kyrpides N."/>
            <person name="Woyke T."/>
        </authorList>
    </citation>
    <scope>NUCLEOTIDE SEQUENCE [LARGE SCALE GENOMIC DNA]</scope>
    <source>
        <strain evidence="10 11">AS2.3</strain>
    </source>
</reference>
<accession>A0A7Y9FP36</accession>
<dbReference type="CDD" id="cd04848">
    <property type="entry name" value="Peptidases_S8_Autotransporter_serine_protease_like"/>
    <property type="match status" value="1"/>
</dbReference>
<feature type="region of interest" description="Disordered" evidence="7">
    <location>
        <begin position="31"/>
        <end position="80"/>
    </location>
</feature>
<evidence type="ECO:0000256" key="5">
    <source>
        <dbReference type="ARBA" id="ARBA00022825"/>
    </source>
</evidence>
<feature type="active site" description="Charge relay system" evidence="6">
    <location>
        <position position="153"/>
    </location>
</feature>
<feature type="domain" description="Peptidase S8/S53" evidence="9">
    <location>
        <begin position="111"/>
        <end position="377"/>
    </location>
</feature>
<reference evidence="10 11" key="2">
    <citation type="submission" date="2020-08" db="EMBL/GenBank/DDBJ databases">
        <title>The Agave Microbiome: Exploring the role of microbial communities in plant adaptations to desert environments.</title>
        <authorList>
            <person name="Partida-Martinez L.P."/>
        </authorList>
    </citation>
    <scope>NUCLEOTIDE SEQUENCE [LARGE SCALE GENOMIC DNA]</scope>
    <source>
        <strain evidence="10 11">AS2.3</strain>
    </source>
</reference>
<keyword evidence="11" id="KW-1185">Reference proteome</keyword>
<evidence type="ECO:0000256" key="2">
    <source>
        <dbReference type="ARBA" id="ARBA00022670"/>
    </source>
</evidence>
<dbReference type="InterPro" id="IPR023828">
    <property type="entry name" value="Peptidase_S8_Ser-AS"/>
</dbReference>
<dbReference type="Proteomes" id="UP000517753">
    <property type="component" value="Unassembled WGS sequence"/>
</dbReference>
<protein>
    <submittedName>
        <fullName evidence="10">Subtilisin family serine protease</fullName>
    </submittedName>
</protein>
<proteinExistence type="inferred from homology"/>
<keyword evidence="3 8" id="KW-0732">Signal</keyword>
<dbReference type="PANTHER" id="PTHR43806">
    <property type="entry name" value="PEPTIDASE S8"/>
    <property type="match status" value="1"/>
</dbReference>
<evidence type="ECO:0000313" key="11">
    <source>
        <dbReference type="Proteomes" id="UP000517753"/>
    </source>
</evidence>
<dbReference type="EMBL" id="JACCBY010000003">
    <property type="protein sequence ID" value="NYD90880.1"/>
    <property type="molecule type" value="Genomic_DNA"/>
</dbReference>
<dbReference type="GO" id="GO:0004252">
    <property type="term" value="F:serine-type endopeptidase activity"/>
    <property type="evidence" value="ECO:0007669"/>
    <property type="project" value="UniProtKB-UniRule"/>
</dbReference>
<dbReference type="InterPro" id="IPR036852">
    <property type="entry name" value="Peptidase_S8/S53_dom_sf"/>
</dbReference>
<sequence length="790" mass="80027">MTTKTWLTGGAALAAPLFLAACGGGGGGGINTTPAPPAAQTPAPTPAPAPIVTPTPAPAPTPAPTPAPAPTGDSGATASKMPANYDTAEYRATVGAVSMNALAAYNKGATGAGINLAVIDSGIDLSSQEFAGRLSLASQDVAGNASIADEGGHGTAVAFAAAGRRNDMGAQGVAFDATLTVLRADRPGSCASGGDAGGDAGCKFGTDAITKGVDAARTAGARVINLSLGGTAMPQSLIDAIGRATARGIIVVIAAGNDGNDNPDAFTAVADNPAARNLVIVAGSVGANDVISAFSDKAGTGAAHYLTAVGEKVRAPNQNGTPYMWSGTSFAAPQISGAIALLAQAFPNLSGAQIVDLLFRTARDVGAAGVDTTYGNGILDLTKAFQPVGTSSIAGSHIAVSLGTNATLSAPMGDASVGQLGAVILDSYQRAFAIDLAGTINRAGPSRTLAGVLQNRQRNLALATGDMTVSLTLAPRSNGTIALERSRMSETQANAARAIAGAVTQRLGAKTSFGFAFSQGTGSLTAQMTGQAQPAFLVAGQGGLGFDSVARSAGALRQQVGGIGLTATIESGDVLARRDAMLAGLEGYRRSGYQRVTVTADKQWGGLAATLSLSNLNEADTLLGARFDGGLGAARARSWFIDADARWSLGAGWTLGGSWRRGRSDASLRGGLDGRGRLMTEAFAADVGKDHLFGRDSIGLRVAQPLRVSRGGIAYRLPTNYDYATMTVSEWTTQRLNLAPQGREIDVEARYRVLLGRGDLQTNLFWRRDPGNYATLPADVGGAVRYTIGF</sequence>
<dbReference type="RefSeq" id="WP_179509296.1">
    <property type="nucleotide sequence ID" value="NZ_JACCBY010000003.1"/>
</dbReference>
<evidence type="ECO:0000256" key="8">
    <source>
        <dbReference type="SAM" id="SignalP"/>
    </source>
</evidence>
<feature type="signal peptide" evidence="8">
    <location>
        <begin position="1"/>
        <end position="20"/>
    </location>
</feature>